<protein>
    <submittedName>
        <fullName evidence="1">Uncharacterized protein</fullName>
    </submittedName>
</protein>
<evidence type="ECO:0000313" key="1">
    <source>
        <dbReference type="Ensembl" id="ENSSANP00000088764.1"/>
    </source>
</evidence>
<keyword evidence="2" id="KW-1185">Reference proteome</keyword>
<dbReference type="PANTHER" id="PTHR35263:SF1">
    <property type="entry name" value="TESTIS-EXPRESSED PROTEIN 49"/>
    <property type="match status" value="1"/>
</dbReference>
<dbReference type="InterPro" id="IPR038775">
    <property type="entry name" value="SPMIP11"/>
</dbReference>
<name>A0A671RZF7_9TELE</name>
<reference evidence="1" key="2">
    <citation type="submission" date="2025-09" db="UniProtKB">
        <authorList>
            <consortium name="Ensembl"/>
        </authorList>
    </citation>
    <scope>IDENTIFICATION</scope>
</reference>
<sequence length="136" mass="15770">MAFFGITYLGYQNPFGDRMLTSTQNQLTRGKDALFTLNPSNTHILNLLLLRVHVIARTKWRNSLLISDISVRSCACLSAPKELYRVPVTDNQQYGWWVSSGGLKKQEPWTQTRRFPRKNSIFIYTQLSCRVLKCRN</sequence>
<proteinExistence type="predicted"/>
<dbReference type="Ensembl" id="ENSSANT00000094303.1">
    <property type="protein sequence ID" value="ENSSANP00000088764.1"/>
    <property type="gene ID" value="ENSSANG00000043928.1"/>
</dbReference>
<accession>A0A671RZF7</accession>
<dbReference type="AlphaFoldDB" id="A0A671RZF7"/>
<evidence type="ECO:0000313" key="2">
    <source>
        <dbReference type="Proteomes" id="UP000472260"/>
    </source>
</evidence>
<dbReference type="Pfam" id="PF22593">
    <property type="entry name" value="SPMIP11"/>
    <property type="match status" value="1"/>
</dbReference>
<reference evidence="1" key="1">
    <citation type="submission" date="2025-08" db="UniProtKB">
        <authorList>
            <consortium name="Ensembl"/>
        </authorList>
    </citation>
    <scope>IDENTIFICATION</scope>
</reference>
<dbReference type="Proteomes" id="UP000472260">
    <property type="component" value="Unassembled WGS sequence"/>
</dbReference>
<organism evidence="1 2">
    <name type="scientific">Sinocyclocheilus anshuiensis</name>
    <dbReference type="NCBI Taxonomy" id="1608454"/>
    <lineage>
        <taxon>Eukaryota</taxon>
        <taxon>Metazoa</taxon>
        <taxon>Chordata</taxon>
        <taxon>Craniata</taxon>
        <taxon>Vertebrata</taxon>
        <taxon>Euteleostomi</taxon>
        <taxon>Actinopterygii</taxon>
        <taxon>Neopterygii</taxon>
        <taxon>Teleostei</taxon>
        <taxon>Ostariophysi</taxon>
        <taxon>Cypriniformes</taxon>
        <taxon>Cyprinidae</taxon>
        <taxon>Cyprininae</taxon>
        <taxon>Sinocyclocheilus</taxon>
    </lineage>
</organism>
<dbReference type="PANTHER" id="PTHR35263">
    <property type="entry name" value="TESTIS-EXPRESSED PROTEIN 49"/>
    <property type="match status" value="1"/>
</dbReference>